<feature type="region of interest" description="Disordered" evidence="3">
    <location>
        <begin position="121"/>
        <end position="144"/>
    </location>
</feature>
<keyword evidence="2" id="KW-0178">Competence</keyword>
<keyword evidence="4" id="KW-0812">Transmembrane</keyword>
<dbReference type="AlphaFoldDB" id="A0A7W5AUD5"/>
<evidence type="ECO:0000256" key="3">
    <source>
        <dbReference type="SAM" id="MobiDB-lite"/>
    </source>
</evidence>
<keyword evidence="4" id="KW-1133">Transmembrane helix</keyword>
<dbReference type="GO" id="GO:0009986">
    <property type="term" value="C:cell surface"/>
    <property type="evidence" value="ECO:0007669"/>
    <property type="project" value="UniProtKB-SubCell"/>
</dbReference>
<comment type="subcellular location">
    <subcellularLocation>
        <location evidence="1">Cell surface</location>
    </subcellularLocation>
</comment>
<dbReference type="InterPro" id="IPR045584">
    <property type="entry name" value="Pilin-like"/>
</dbReference>
<gene>
    <name evidence="5" type="ORF">FHS18_000757</name>
</gene>
<evidence type="ECO:0000313" key="6">
    <source>
        <dbReference type="Proteomes" id="UP000570361"/>
    </source>
</evidence>
<name>A0A7W5AUD5_9BACL</name>
<dbReference type="Proteomes" id="UP000570361">
    <property type="component" value="Unassembled WGS sequence"/>
</dbReference>
<accession>A0A7W5AUD5</accession>
<dbReference type="NCBIfam" id="TIGR02532">
    <property type="entry name" value="IV_pilin_GFxxxE"/>
    <property type="match status" value="1"/>
</dbReference>
<reference evidence="5 6" key="1">
    <citation type="submission" date="2020-08" db="EMBL/GenBank/DDBJ databases">
        <title>Genomic Encyclopedia of Type Strains, Phase III (KMG-III): the genomes of soil and plant-associated and newly described type strains.</title>
        <authorList>
            <person name="Whitman W."/>
        </authorList>
    </citation>
    <scope>NUCLEOTIDE SEQUENCE [LARGE SCALE GENOMIC DNA]</scope>
    <source>
        <strain evidence="5 6">CECT 5862</strain>
    </source>
</reference>
<dbReference type="InterPro" id="IPR012902">
    <property type="entry name" value="N_methyl_site"/>
</dbReference>
<dbReference type="PROSITE" id="PS00409">
    <property type="entry name" value="PROKAR_NTER_METHYL"/>
    <property type="match status" value="1"/>
</dbReference>
<feature type="compositionally biased region" description="Basic and acidic residues" evidence="3">
    <location>
        <begin position="124"/>
        <end position="144"/>
    </location>
</feature>
<dbReference type="Gene3D" id="3.30.700.10">
    <property type="entry name" value="Glycoprotein, Type 4 Pilin"/>
    <property type="match status" value="1"/>
</dbReference>
<keyword evidence="6" id="KW-1185">Reference proteome</keyword>
<dbReference type="SUPFAM" id="SSF54523">
    <property type="entry name" value="Pili subunits"/>
    <property type="match status" value="1"/>
</dbReference>
<sequence>MLATAMKRLKKNEKGFTLIELLAVIVILGIIAAIAVPLIGNIITKSRTNADLSTARQIYDAARLYAIGEKNGEIGDTDVTLTQLQAAGYLDDNLTLPSTKKPLDGANTIVEFTGGEVDSVTLDDTTKSDDSGTEYDATKLIKGE</sequence>
<organism evidence="5 6">
    <name type="scientific">Paenibacillus phyllosphaerae</name>
    <dbReference type="NCBI Taxonomy" id="274593"/>
    <lineage>
        <taxon>Bacteria</taxon>
        <taxon>Bacillati</taxon>
        <taxon>Bacillota</taxon>
        <taxon>Bacilli</taxon>
        <taxon>Bacillales</taxon>
        <taxon>Paenibacillaceae</taxon>
        <taxon>Paenibacillus</taxon>
    </lineage>
</organism>
<keyword evidence="4" id="KW-0472">Membrane</keyword>
<dbReference type="EMBL" id="JACHXK010000001">
    <property type="protein sequence ID" value="MBB3108729.1"/>
    <property type="molecule type" value="Genomic_DNA"/>
</dbReference>
<evidence type="ECO:0000256" key="1">
    <source>
        <dbReference type="ARBA" id="ARBA00004241"/>
    </source>
</evidence>
<evidence type="ECO:0000256" key="4">
    <source>
        <dbReference type="SAM" id="Phobius"/>
    </source>
</evidence>
<evidence type="ECO:0000313" key="5">
    <source>
        <dbReference type="EMBL" id="MBB3108729.1"/>
    </source>
</evidence>
<protein>
    <submittedName>
        <fullName evidence="5">Type IV pilus assembly protein PilA</fullName>
    </submittedName>
</protein>
<feature type="transmembrane region" description="Helical" evidence="4">
    <location>
        <begin position="21"/>
        <end position="43"/>
    </location>
</feature>
<dbReference type="RefSeq" id="WP_183597072.1">
    <property type="nucleotide sequence ID" value="NZ_JACHXK010000001.1"/>
</dbReference>
<comment type="caution">
    <text evidence="5">The sequence shown here is derived from an EMBL/GenBank/DDBJ whole genome shotgun (WGS) entry which is preliminary data.</text>
</comment>
<dbReference type="GO" id="GO:0030420">
    <property type="term" value="P:establishment of competence for transformation"/>
    <property type="evidence" value="ECO:0007669"/>
    <property type="project" value="UniProtKB-KW"/>
</dbReference>
<dbReference type="Pfam" id="PF07963">
    <property type="entry name" value="N_methyl"/>
    <property type="match status" value="1"/>
</dbReference>
<proteinExistence type="predicted"/>
<evidence type="ECO:0000256" key="2">
    <source>
        <dbReference type="ARBA" id="ARBA00023287"/>
    </source>
</evidence>